<feature type="compositionally biased region" description="Low complexity" evidence="1">
    <location>
        <begin position="72"/>
        <end position="88"/>
    </location>
</feature>
<accession>A0ABS4TXZ7</accession>
<evidence type="ECO:0000313" key="3">
    <source>
        <dbReference type="Proteomes" id="UP001519332"/>
    </source>
</evidence>
<sequence>MTSRPSIHGLRPRGRMTGRATATGLPRPDQHLRPASPAPNERPRQGHRDPHAAPPDRSAATATRWHTGAIQSSRPGTTRRSPAPTTTSDIEQTPPAGTPRHHPALAPRTTPPTPRRSIPAKMSRTAPHHRSIRVLVMRLAKETPTLPTMTPRCTVWPTTTATRRGRTDPCHPQRAAGFPRSQGPVDLARHSDARRPHHGISASSKLGLEPAVSDRT</sequence>
<feature type="region of interest" description="Disordered" evidence="1">
    <location>
        <begin position="1"/>
        <end position="129"/>
    </location>
</feature>
<dbReference type="EMBL" id="JAGINW010000001">
    <property type="protein sequence ID" value="MBP2328811.1"/>
    <property type="molecule type" value="Genomic_DNA"/>
</dbReference>
<comment type="caution">
    <text evidence="2">The sequence shown here is derived from an EMBL/GenBank/DDBJ whole genome shotgun (WGS) entry which is preliminary data.</text>
</comment>
<feature type="compositionally biased region" description="Basic and acidic residues" evidence="1">
    <location>
        <begin position="41"/>
        <end position="51"/>
    </location>
</feature>
<keyword evidence="3" id="KW-1185">Reference proteome</keyword>
<name>A0ABS4TXZ7_9PSEU</name>
<proteinExistence type="predicted"/>
<feature type="region of interest" description="Disordered" evidence="1">
    <location>
        <begin position="160"/>
        <end position="216"/>
    </location>
</feature>
<evidence type="ECO:0000313" key="2">
    <source>
        <dbReference type="EMBL" id="MBP2328811.1"/>
    </source>
</evidence>
<evidence type="ECO:0000256" key="1">
    <source>
        <dbReference type="SAM" id="MobiDB-lite"/>
    </source>
</evidence>
<dbReference type="Proteomes" id="UP001519332">
    <property type="component" value="Unassembled WGS sequence"/>
</dbReference>
<gene>
    <name evidence="2" type="ORF">JOF56_009196</name>
</gene>
<organism evidence="2 3">
    <name type="scientific">Kibdelosporangium banguiense</name>
    <dbReference type="NCBI Taxonomy" id="1365924"/>
    <lineage>
        <taxon>Bacteria</taxon>
        <taxon>Bacillati</taxon>
        <taxon>Actinomycetota</taxon>
        <taxon>Actinomycetes</taxon>
        <taxon>Pseudonocardiales</taxon>
        <taxon>Pseudonocardiaceae</taxon>
        <taxon>Kibdelosporangium</taxon>
    </lineage>
</organism>
<reference evidence="2 3" key="1">
    <citation type="submission" date="2021-03" db="EMBL/GenBank/DDBJ databases">
        <title>Sequencing the genomes of 1000 actinobacteria strains.</title>
        <authorList>
            <person name="Klenk H.-P."/>
        </authorList>
    </citation>
    <scope>NUCLEOTIDE SEQUENCE [LARGE SCALE GENOMIC DNA]</scope>
    <source>
        <strain evidence="2 3">DSM 46670</strain>
    </source>
</reference>
<protein>
    <submittedName>
        <fullName evidence="2">Uncharacterized protein</fullName>
    </submittedName>
</protein>